<name>A0A0C3D0J5_OIDMZ</name>
<dbReference type="InParanoid" id="A0A0C3D0J5"/>
<dbReference type="InterPro" id="IPR011990">
    <property type="entry name" value="TPR-like_helical_dom_sf"/>
</dbReference>
<dbReference type="OrthoDB" id="3563341at2759"/>
<organism evidence="1 2">
    <name type="scientific">Oidiodendron maius (strain Zn)</name>
    <dbReference type="NCBI Taxonomy" id="913774"/>
    <lineage>
        <taxon>Eukaryota</taxon>
        <taxon>Fungi</taxon>
        <taxon>Dikarya</taxon>
        <taxon>Ascomycota</taxon>
        <taxon>Pezizomycotina</taxon>
        <taxon>Leotiomycetes</taxon>
        <taxon>Leotiomycetes incertae sedis</taxon>
        <taxon>Myxotrichaceae</taxon>
        <taxon>Oidiodendron</taxon>
    </lineage>
</organism>
<keyword evidence="2" id="KW-1185">Reference proteome</keyword>
<evidence type="ECO:0000313" key="2">
    <source>
        <dbReference type="Proteomes" id="UP000054321"/>
    </source>
</evidence>
<dbReference type="EMBL" id="KN832887">
    <property type="protein sequence ID" value="KIM95432.1"/>
    <property type="molecule type" value="Genomic_DNA"/>
</dbReference>
<dbReference type="AlphaFoldDB" id="A0A0C3D0J5"/>
<dbReference type="STRING" id="913774.A0A0C3D0J5"/>
<evidence type="ECO:0000313" key="1">
    <source>
        <dbReference type="EMBL" id="KIM95432.1"/>
    </source>
</evidence>
<reference evidence="2" key="2">
    <citation type="submission" date="2015-01" db="EMBL/GenBank/DDBJ databases">
        <title>Evolutionary Origins and Diversification of the Mycorrhizal Mutualists.</title>
        <authorList>
            <consortium name="DOE Joint Genome Institute"/>
            <consortium name="Mycorrhizal Genomics Consortium"/>
            <person name="Kohler A."/>
            <person name="Kuo A."/>
            <person name="Nagy L.G."/>
            <person name="Floudas D."/>
            <person name="Copeland A."/>
            <person name="Barry K.W."/>
            <person name="Cichocki N."/>
            <person name="Veneault-Fourrey C."/>
            <person name="LaButti K."/>
            <person name="Lindquist E.A."/>
            <person name="Lipzen A."/>
            <person name="Lundell T."/>
            <person name="Morin E."/>
            <person name="Murat C."/>
            <person name="Riley R."/>
            <person name="Ohm R."/>
            <person name="Sun H."/>
            <person name="Tunlid A."/>
            <person name="Henrissat B."/>
            <person name="Grigoriev I.V."/>
            <person name="Hibbett D.S."/>
            <person name="Martin F."/>
        </authorList>
    </citation>
    <scope>NUCLEOTIDE SEQUENCE [LARGE SCALE GENOMIC DNA]</scope>
    <source>
        <strain evidence="2">Zn</strain>
    </source>
</reference>
<dbReference type="Proteomes" id="UP000054321">
    <property type="component" value="Unassembled WGS sequence"/>
</dbReference>
<proteinExistence type="predicted"/>
<accession>A0A0C3D0J5</accession>
<dbReference type="Gene3D" id="1.25.40.10">
    <property type="entry name" value="Tetratricopeptide repeat domain"/>
    <property type="match status" value="1"/>
</dbReference>
<dbReference type="HOGENOM" id="CLU_869044_0_0_1"/>
<reference evidence="1 2" key="1">
    <citation type="submission" date="2014-04" db="EMBL/GenBank/DDBJ databases">
        <authorList>
            <consortium name="DOE Joint Genome Institute"/>
            <person name="Kuo A."/>
            <person name="Martino E."/>
            <person name="Perotto S."/>
            <person name="Kohler A."/>
            <person name="Nagy L.G."/>
            <person name="Floudas D."/>
            <person name="Copeland A."/>
            <person name="Barry K.W."/>
            <person name="Cichocki N."/>
            <person name="Veneault-Fourrey C."/>
            <person name="LaButti K."/>
            <person name="Lindquist E.A."/>
            <person name="Lipzen A."/>
            <person name="Lundell T."/>
            <person name="Morin E."/>
            <person name="Murat C."/>
            <person name="Sun H."/>
            <person name="Tunlid A."/>
            <person name="Henrissat B."/>
            <person name="Grigoriev I.V."/>
            <person name="Hibbett D.S."/>
            <person name="Martin F."/>
            <person name="Nordberg H.P."/>
            <person name="Cantor M.N."/>
            <person name="Hua S.X."/>
        </authorList>
    </citation>
    <scope>NUCLEOTIDE SEQUENCE [LARGE SCALE GENOMIC DNA]</scope>
    <source>
        <strain evidence="1 2">Zn</strain>
    </source>
</reference>
<gene>
    <name evidence="1" type="ORF">OIDMADRAFT_134483</name>
</gene>
<protein>
    <submittedName>
        <fullName evidence="1">Uncharacterized protein</fullName>
    </submittedName>
</protein>
<sequence length="320" mass="36473">MYCKRAQHSLINTPYSFIYQGKTQVREPGPAVQFWLAIKHGIYLCKKSKLEHGAEALREAYMLAQASCALGIRALDSIRELLTTLSPVNTSVWPDVRIQMLNLLHELMTSDLGSENTLTRITYQLLHDGGDRNVSENALLCLINECTRLLGQQHVATVRARLSLVKLLRRSHDYYRAACEDVELLSFCVEQTSSDSVWSRECARMLTHVFMALGHRDQAIDLEKDIVGMRISSTGTIDVMHHDECAIYTMEDLAENYDEKGDFEACATWLKLAVQNAQNLWTNQWMATQHLVEKLERALKACGKAEEIHIWKNKYARPSD</sequence>